<dbReference type="GO" id="GO:0005085">
    <property type="term" value="F:guanyl-nucleotide exchange factor activity"/>
    <property type="evidence" value="ECO:0007669"/>
    <property type="project" value="UniProtKB-KW"/>
</dbReference>
<accession>A0A482WNZ4</accession>
<comment type="caution">
    <text evidence="4">The sequence shown here is derived from an EMBL/GenBank/DDBJ whole genome shotgun (WGS) entry which is preliminary data.</text>
</comment>
<dbReference type="OrthoDB" id="30840at2759"/>
<dbReference type="InParanoid" id="A0A482WNZ4"/>
<keyword evidence="1" id="KW-0813">Transport</keyword>
<dbReference type="PROSITE" id="PS51796">
    <property type="entry name" value="MSS4"/>
    <property type="match status" value="1"/>
</dbReference>
<organism evidence="4 5">
    <name type="scientific">Laodelphax striatellus</name>
    <name type="common">Small brown planthopper</name>
    <name type="synonym">Delphax striatella</name>
    <dbReference type="NCBI Taxonomy" id="195883"/>
    <lineage>
        <taxon>Eukaryota</taxon>
        <taxon>Metazoa</taxon>
        <taxon>Ecdysozoa</taxon>
        <taxon>Arthropoda</taxon>
        <taxon>Hexapoda</taxon>
        <taxon>Insecta</taxon>
        <taxon>Pterygota</taxon>
        <taxon>Neoptera</taxon>
        <taxon>Paraneoptera</taxon>
        <taxon>Hemiptera</taxon>
        <taxon>Auchenorrhyncha</taxon>
        <taxon>Fulgoroidea</taxon>
        <taxon>Delphacidae</taxon>
        <taxon>Criomorphinae</taxon>
        <taxon>Laodelphax</taxon>
    </lineage>
</organism>
<dbReference type="FunFam" id="2.170.150.10:FF:000005">
    <property type="entry name" value="Guanine nucleotide exchange factor MSS4"/>
    <property type="match status" value="1"/>
</dbReference>
<dbReference type="GO" id="GO:0015031">
    <property type="term" value="P:protein transport"/>
    <property type="evidence" value="ECO:0007669"/>
    <property type="project" value="UniProtKB-KW"/>
</dbReference>
<dbReference type="FunCoup" id="A0A482WNZ4">
    <property type="interactions" value="1062"/>
</dbReference>
<dbReference type="InterPro" id="IPR007515">
    <property type="entry name" value="Mss4"/>
</dbReference>
<dbReference type="PANTHER" id="PTHR13276:SF0">
    <property type="entry name" value="GUANINE NUCLEOTIDE EXCHANGE FACTOR MSS4"/>
    <property type="match status" value="1"/>
</dbReference>
<reference evidence="4 5" key="1">
    <citation type="journal article" date="2017" name="Gigascience">
        <title>Genome sequence of the small brown planthopper, Laodelphax striatellus.</title>
        <authorList>
            <person name="Zhu J."/>
            <person name="Jiang F."/>
            <person name="Wang X."/>
            <person name="Yang P."/>
            <person name="Bao Y."/>
            <person name="Zhao W."/>
            <person name="Wang W."/>
            <person name="Lu H."/>
            <person name="Wang Q."/>
            <person name="Cui N."/>
            <person name="Li J."/>
            <person name="Chen X."/>
            <person name="Luo L."/>
            <person name="Yu J."/>
            <person name="Kang L."/>
            <person name="Cui F."/>
        </authorList>
    </citation>
    <scope>NUCLEOTIDE SEQUENCE [LARGE SCALE GENOMIC DNA]</scope>
    <source>
        <strain evidence="4">Lst14</strain>
    </source>
</reference>
<keyword evidence="3" id="KW-0653">Protein transport</keyword>
<dbReference type="STRING" id="195883.A0A482WNZ4"/>
<evidence type="ECO:0000256" key="3">
    <source>
        <dbReference type="ARBA" id="ARBA00022927"/>
    </source>
</evidence>
<dbReference type="PANTHER" id="PTHR13276">
    <property type="entry name" value="GUANINE NUCLEOTIDE EXCHANGE FACTOR MSS4"/>
    <property type="match status" value="1"/>
</dbReference>
<name>A0A482WNZ4_LAOST</name>
<dbReference type="Proteomes" id="UP000291343">
    <property type="component" value="Unassembled WGS sequence"/>
</dbReference>
<dbReference type="EMBL" id="QKKF02029250">
    <property type="protein sequence ID" value="RZF35213.1"/>
    <property type="molecule type" value="Genomic_DNA"/>
</dbReference>
<evidence type="ECO:0000313" key="4">
    <source>
        <dbReference type="EMBL" id="RZF35213.1"/>
    </source>
</evidence>
<evidence type="ECO:0008006" key="6">
    <source>
        <dbReference type="Google" id="ProtNLM"/>
    </source>
</evidence>
<dbReference type="Gene3D" id="2.170.150.10">
    <property type="entry name" value="Metal Binding Protein, Guanine Nucleotide Exchange Factor, Chain A"/>
    <property type="match status" value="1"/>
</dbReference>
<dbReference type="GO" id="GO:0016020">
    <property type="term" value="C:membrane"/>
    <property type="evidence" value="ECO:0007669"/>
    <property type="project" value="TreeGrafter"/>
</dbReference>
<dbReference type="AlphaFoldDB" id="A0A482WNZ4"/>
<evidence type="ECO:0000256" key="1">
    <source>
        <dbReference type="ARBA" id="ARBA00022448"/>
    </source>
</evidence>
<dbReference type="GO" id="GO:0005829">
    <property type="term" value="C:cytosol"/>
    <property type="evidence" value="ECO:0007669"/>
    <property type="project" value="TreeGrafter"/>
</dbReference>
<protein>
    <recommendedName>
        <fullName evidence="6">Mss4-like protein</fullName>
    </recommendedName>
</protein>
<keyword evidence="5" id="KW-1185">Reference proteome</keyword>
<proteinExistence type="predicted"/>
<evidence type="ECO:0000256" key="2">
    <source>
        <dbReference type="ARBA" id="ARBA00022658"/>
    </source>
</evidence>
<sequence>MEKEQTLNIDELKEENGKNKRKLVCSFCPSVILIAGDGLYTEIEFALPTMTKQKGSDEVVEDQLSRYWRVANMYDFHNVGFSNTVDRNGQKKYLTCAECDMGPIGFFDTETKLSYVALARVKHEQ</sequence>
<dbReference type="GO" id="GO:0006892">
    <property type="term" value="P:post-Golgi vesicle-mediated transport"/>
    <property type="evidence" value="ECO:0007669"/>
    <property type="project" value="TreeGrafter"/>
</dbReference>
<dbReference type="SUPFAM" id="SSF51316">
    <property type="entry name" value="Mss4-like"/>
    <property type="match status" value="1"/>
</dbReference>
<dbReference type="InterPro" id="IPR011057">
    <property type="entry name" value="Mss4-like_sf"/>
</dbReference>
<evidence type="ECO:0000313" key="5">
    <source>
        <dbReference type="Proteomes" id="UP000291343"/>
    </source>
</evidence>
<dbReference type="GO" id="GO:0007264">
    <property type="term" value="P:small GTPase-mediated signal transduction"/>
    <property type="evidence" value="ECO:0007669"/>
    <property type="project" value="InterPro"/>
</dbReference>
<dbReference type="Pfam" id="PF04421">
    <property type="entry name" value="Mss4"/>
    <property type="match status" value="1"/>
</dbReference>
<gene>
    <name evidence="4" type="ORF">LSTR_LSTR014007</name>
</gene>
<keyword evidence="2" id="KW-0344">Guanine-nucleotide releasing factor</keyword>
<dbReference type="GO" id="GO:0008270">
    <property type="term" value="F:zinc ion binding"/>
    <property type="evidence" value="ECO:0007669"/>
    <property type="project" value="TreeGrafter"/>
</dbReference>
<dbReference type="SMR" id="A0A482WNZ4"/>
<dbReference type="InterPro" id="IPR011323">
    <property type="entry name" value="Mss4/transl-control_tumour"/>
</dbReference>